<dbReference type="InterPro" id="IPR002156">
    <property type="entry name" value="RNaseH_domain"/>
</dbReference>
<dbReference type="InterPro" id="IPR001810">
    <property type="entry name" value="F-box_dom"/>
</dbReference>
<evidence type="ECO:0000313" key="3">
    <source>
        <dbReference type="Proteomes" id="UP000507245"/>
    </source>
</evidence>
<dbReference type="PANTHER" id="PTHR35546:SF130">
    <property type="entry name" value="EXPRESSED PROTEIN"/>
    <property type="match status" value="1"/>
</dbReference>
<dbReference type="PANTHER" id="PTHR35546">
    <property type="entry name" value="F-BOX PROTEIN INTERACTION DOMAIN PROTEIN-RELATED"/>
    <property type="match status" value="1"/>
</dbReference>
<dbReference type="Pfam" id="PF13456">
    <property type="entry name" value="RVT_3"/>
    <property type="match status" value="1"/>
</dbReference>
<dbReference type="InterPro" id="IPR036047">
    <property type="entry name" value="F-box-like_dom_sf"/>
</dbReference>
<name>A0A6J5WXY1_PRUAR</name>
<sequence>MMSPSNFAMRPGDSDARAAKRRKIISQSLDLEPHSEPHLNPSMLNLDNLPDLVLIEIICRLPLASAAQCMCVSKRWSSLVSSNPYFVRRFLCVQSDQKPIPRTLIFTNPMQPRKFFVTDSSNPLFSLTRNISFNFLPCFQGPINTPEYEPIVVGAYNDLVLCCATMCFQRDYYICNPYIRQWDALPPAPRCHQEVRVGFICEPYYYYNCKKQQCEEEDHRKEVEEEESDACSRIRLNVEYRYKVVRIIPQCPEKSFEFNMEMFSSETGRWTESVVSCPRSFCFNSLHRNAGVAHNGMLYWWSSSDGFVIGLDPYSNDSSDSAKYCFHFIDKPQDESKYGRTFDFLGESSKGRLRMCQYSPAYVGDTDGHVSVWELKDDHQMDKDTDTDDAASACNDNGRWCLVGRVTLLHTFSEENQLMVTWKYHSKWLHTVMVLAFHPNDDDILFLEFSQHIVMCNIRESRLTEVANIPCYYGKIHSARPVFPLVFPWWPTPILTRHKLAASSSSLNSHTKIGWTKLNFDGSSKGKAGKGSIGGLFRNHKADFLLGYAEPIGRANSIIAELAALRRGLELVLENGWSDVWLKGDAKTLLQIMAQRR</sequence>
<dbReference type="OrthoDB" id="1160067at2759"/>
<evidence type="ECO:0000259" key="1">
    <source>
        <dbReference type="PROSITE" id="PS50181"/>
    </source>
</evidence>
<dbReference type="Gene3D" id="3.30.420.10">
    <property type="entry name" value="Ribonuclease H-like superfamily/Ribonuclease H"/>
    <property type="match status" value="1"/>
</dbReference>
<dbReference type="SMART" id="SM00256">
    <property type="entry name" value="FBOX"/>
    <property type="match status" value="1"/>
</dbReference>
<dbReference type="InterPro" id="IPR036397">
    <property type="entry name" value="RNaseH_sf"/>
</dbReference>
<dbReference type="Pfam" id="PF24750">
    <property type="entry name" value="b-prop_At3g26010-like"/>
    <property type="match status" value="1"/>
</dbReference>
<dbReference type="InterPro" id="IPR012337">
    <property type="entry name" value="RNaseH-like_sf"/>
</dbReference>
<dbReference type="AlphaFoldDB" id="A0A6J5WXY1"/>
<gene>
    <name evidence="2" type="ORF">ORAREDHAP_LOCUS24546</name>
</gene>
<dbReference type="SUPFAM" id="SSF81383">
    <property type="entry name" value="F-box domain"/>
    <property type="match status" value="1"/>
</dbReference>
<dbReference type="InterPro" id="IPR044730">
    <property type="entry name" value="RNase_H-like_dom_plant"/>
</dbReference>
<dbReference type="Gene3D" id="1.20.1280.50">
    <property type="match status" value="1"/>
</dbReference>
<reference evidence="3" key="1">
    <citation type="journal article" date="2020" name="Genome Biol.">
        <title>Gamete binning: chromosome-level and haplotype-resolved genome assembly enabled by high-throughput single-cell sequencing of gamete genomes.</title>
        <authorList>
            <person name="Campoy J.A."/>
            <person name="Sun H."/>
            <person name="Goel M."/>
            <person name="Jiao W.-B."/>
            <person name="Folz-Donahue K."/>
            <person name="Wang N."/>
            <person name="Rubio M."/>
            <person name="Liu C."/>
            <person name="Kukat C."/>
            <person name="Ruiz D."/>
            <person name="Huettel B."/>
            <person name="Schneeberger K."/>
        </authorList>
    </citation>
    <scope>NUCLEOTIDE SEQUENCE [LARGE SCALE GENOMIC DNA]</scope>
    <source>
        <strain evidence="3">cv. Rojo Pasion</strain>
    </source>
</reference>
<feature type="domain" description="F-box" evidence="1">
    <location>
        <begin position="43"/>
        <end position="89"/>
    </location>
</feature>
<proteinExistence type="predicted"/>
<organism evidence="2 3">
    <name type="scientific">Prunus armeniaca</name>
    <name type="common">Apricot</name>
    <name type="synonym">Armeniaca vulgaris</name>
    <dbReference type="NCBI Taxonomy" id="36596"/>
    <lineage>
        <taxon>Eukaryota</taxon>
        <taxon>Viridiplantae</taxon>
        <taxon>Streptophyta</taxon>
        <taxon>Embryophyta</taxon>
        <taxon>Tracheophyta</taxon>
        <taxon>Spermatophyta</taxon>
        <taxon>Magnoliopsida</taxon>
        <taxon>eudicotyledons</taxon>
        <taxon>Gunneridae</taxon>
        <taxon>Pentapetalae</taxon>
        <taxon>rosids</taxon>
        <taxon>fabids</taxon>
        <taxon>Rosales</taxon>
        <taxon>Rosaceae</taxon>
        <taxon>Amygdaloideae</taxon>
        <taxon>Amygdaleae</taxon>
        <taxon>Prunus</taxon>
    </lineage>
</organism>
<evidence type="ECO:0000313" key="2">
    <source>
        <dbReference type="EMBL" id="CAB4306349.1"/>
    </source>
</evidence>
<dbReference type="Proteomes" id="UP000507245">
    <property type="component" value="Unassembled WGS sequence"/>
</dbReference>
<dbReference type="InterPro" id="IPR056592">
    <property type="entry name" value="Beta-prop_At3g26010-like"/>
</dbReference>
<dbReference type="CDD" id="cd06222">
    <property type="entry name" value="RNase_H_like"/>
    <property type="match status" value="1"/>
</dbReference>
<dbReference type="GO" id="GO:0003676">
    <property type="term" value="F:nucleic acid binding"/>
    <property type="evidence" value="ECO:0007669"/>
    <property type="project" value="InterPro"/>
</dbReference>
<dbReference type="PROSITE" id="PS50181">
    <property type="entry name" value="FBOX"/>
    <property type="match status" value="1"/>
</dbReference>
<accession>A0A6J5WXY1</accession>
<dbReference type="GO" id="GO:0004523">
    <property type="term" value="F:RNA-DNA hybrid ribonuclease activity"/>
    <property type="evidence" value="ECO:0007669"/>
    <property type="project" value="InterPro"/>
</dbReference>
<keyword evidence="3" id="KW-1185">Reference proteome</keyword>
<dbReference type="Pfam" id="PF00646">
    <property type="entry name" value="F-box"/>
    <property type="match status" value="1"/>
</dbReference>
<protein>
    <recommendedName>
        <fullName evidence="1">F-box domain-containing protein</fullName>
    </recommendedName>
</protein>
<dbReference type="InterPro" id="IPR055290">
    <property type="entry name" value="At3g26010-like"/>
</dbReference>
<dbReference type="EMBL" id="CAEKKB010000004">
    <property type="protein sequence ID" value="CAB4306349.1"/>
    <property type="molecule type" value="Genomic_DNA"/>
</dbReference>
<dbReference type="SUPFAM" id="SSF53098">
    <property type="entry name" value="Ribonuclease H-like"/>
    <property type="match status" value="1"/>
</dbReference>